<name>A0A1G9QNV3_9FIRM</name>
<dbReference type="Proteomes" id="UP000199068">
    <property type="component" value="Unassembled WGS sequence"/>
</dbReference>
<evidence type="ECO:0000313" key="10">
    <source>
        <dbReference type="Proteomes" id="UP000199068"/>
    </source>
</evidence>
<sequence>MIRENQKFLNKLQVIMDMTIIVISFLFAYYMRFYVLEGSISMMFKQSFMPILISLPMYFILYNVFDLYSPKRTKSIYKEIESIIKANFIGLLILILGLYVFKLINFSRIVLALFIILNTFITSTSRIILRGTLRKHRINGLNQKHCLIIGATDISKQLIAKINKNKHWGYNITGIIDNHKNTGDLFCYYDVIGKFSDLKSILDKTHIDIVFIAIDAKDFVDIGYLIKICERAGVKTNIIPYYQKYVSAKPHMDDLDGLSIVDTRYVPLDNYFLALSKRIFDIVFSLTAIIMVSPIMILSVIMIKLTSPGPIIYKQERVGLNRKNFYMYKFRSMKVQSEDEEKTKWSTKNDPRKTKWGSFMRKTSIDELPQFFNVLKGDMSIIGPRPERPYFVEKFRDEIPRYMIKHQVRPGITGWAQVCGYRGDTSIEGRIAHDLYYIENWTFLFDMKIVFLTVFRGFVNKNAY</sequence>
<protein>
    <submittedName>
        <fullName evidence="9">Undecaprenyl-phosphate glucose phosphotransferase</fullName>
    </submittedName>
</protein>
<feature type="transmembrane region" description="Helical" evidence="7">
    <location>
        <begin position="282"/>
        <end position="303"/>
    </location>
</feature>
<feature type="transmembrane region" description="Helical" evidence="7">
    <location>
        <begin position="110"/>
        <end position="129"/>
    </location>
</feature>
<evidence type="ECO:0000256" key="6">
    <source>
        <dbReference type="ARBA" id="ARBA00023136"/>
    </source>
</evidence>
<dbReference type="InterPro" id="IPR017475">
    <property type="entry name" value="EPS_sugar_tfrase"/>
</dbReference>
<keyword evidence="4 7" id="KW-0812">Transmembrane</keyword>
<feature type="transmembrane region" description="Helical" evidence="7">
    <location>
        <begin position="86"/>
        <end position="104"/>
    </location>
</feature>
<gene>
    <name evidence="9" type="ORF">SAMN04515677_105303</name>
</gene>
<dbReference type="InterPro" id="IPR017473">
    <property type="entry name" value="Undecaprenyl-P_gluc_Ptfrase"/>
</dbReference>
<dbReference type="PANTHER" id="PTHR30576">
    <property type="entry name" value="COLANIC BIOSYNTHESIS UDP-GLUCOSE LIPID CARRIER TRANSFERASE"/>
    <property type="match status" value="1"/>
</dbReference>
<proteinExistence type="inferred from homology"/>
<feature type="transmembrane region" description="Helical" evidence="7">
    <location>
        <begin position="47"/>
        <end position="65"/>
    </location>
</feature>
<dbReference type="RefSeq" id="WP_092726406.1">
    <property type="nucleotide sequence ID" value="NZ_FNGW01000005.1"/>
</dbReference>
<keyword evidence="6 7" id="KW-0472">Membrane</keyword>
<organism evidence="9 10">
    <name type="scientific">Romboutsia lituseburensis DSM 797</name>
    <dbReference type="NCBI Taxonomy" id="1121325"/>
    <lineage>
        <taxon>Bacteria</taxon>
        <taxon>Bacillati</taxon>
        <taxon>Bacillota</taxon>
        <taxon>Clostridia</taxon>
        <taxon>Peptostreptococcales</taxon>
        <taxon>Peptostreptococcaceae</taxon>
        <taxon>Romboutsia</taxon>
    </lineage>
</organism>
<evidence type="ECO:0000256" key="3">
    <source>
        <dbReference type="ARBA" id="ARBA00022679"/>
    </source>
</evidence>
<comment type="subcellular location">
    <subcellularLocation>
        <location evidence="1">Membrane</location>
        <topology evidence="1">Multi-pass membrane protein</topology>
    </subcellularLocation>
</comment>
<accession>A0A1G9QNV3</accession>
<keyword evidence="10" id="KW-1185">Reference proteome</keyword>
<dbReference type="Gene3D" id="3.40.50.720">
    <property type="entry name" value="NAD(P)-binding Rossmann-like Domain"/>
    <property type="match status" value="1"/>
</dbReference>
<comment type="similarity">
    <text evidence="2">Belongs to the bacterial sugar transferase family.</text>
</comment>
<dbReference type="GO" id="GO:0016020">
    <property type="term" value="C:membrane"/>
    <property type="evidence" value="ECO:0007669"/>
    <property type="project" value="UniProtKB-SubCell"/>
</dbReference>
<dbReference type="NCBIfam" id="TIGR03025">
    <property type="entry name" value="EPS_sugtrans"/>
    <property type="match status" value="1"/>
</dbReference>
<evidence type="ECO:0000256" key="4">
    <source>
        <dbReference type="ARBA" id="ARBA00022692"/>
    </source>
</evidence>
<evidence type="ECO:0000313" key="9">
    <source>
        <dbReference type="EMBL" id="SDM12694.1"/>
    </source>
</evidence>
<dbReference type="EMBL" id="FNGW01000005">
    <property type="protein sequence ID" value="SDM12694.1"/>
    <property type="molecule type" value="Genomic_DNA"/>
</dbReference>
<dbReference type="PANTHER" id="PTHR30576:SF0">
    <property type="entry name" value="UNDECAPRENYL-PHOSPHATE N-ACETYLGALACTOSAMINYL 1-PHOSPHATE TRANSFERASE-RELATED"/>
    <property type="match status" value="1"/>
</dbReference>
<dbReference type="NCBIfam" id="TIGR03023">
    <property type="entry name" value="WcaJ_sugtrans"/>
    <property type="match status" value="1"/>
</dbReference>
<dbReference type="InterPro" id="IPR003362">
    <property type="entry name" value="Bact_transf"/>
</dbReference>
<feature type="transmembrane region" description="Helical" evidence="7">
    <location>
        <begin position="12"/>
        <end position="35"/>
    </location>
</feature>
<keyword evidence="3 9" id="KW-0808">Transferase</keyword>
<dbReference type="STRING" id="1121325.SAMN04515677_105303"/>
<keyword evidence="5 7" id="KW-1133">Transmembrane helix</keyword>
<evidence type="ECO:0000256" key="5">
    <source>
        <dbReference type="ARBA" id="ARBA00022989"/>
    </source>
</evidence>
<evidence type="ECO:0000259" key="8">
    <source>
        <dbReference type="Pfam" id="PF02397"/>
    </source>
</evidence>
<reference evidence="9 10" key="1">
    <citation type="submission" date="2016-10" db="EMBL/GenBank/DDBJ databases">
        <authorList>
            <person name="de Groot N.N."/>
        </authorList>
    </citation>
    <scope>NUCLEOTIDE SEQUENCE [LARGE SCALE GENOMIC DNA]</scope>
    <source>
        <strain evidence="9 10">DSM 797</strain>
    </source>
</reference>
<dbReference type="Pfam" id="PF13727">
    <property type="entry name" value="CoA_binding_3"/>
    <property type="match status" value="1"/>
</dbReference>
<dbReference type="Pfam" id="PF02397">
    <property type="entry name" value="Bac_transf"/>
    <property type="match status" value="1"/>
</dbReference>
<evidence type="ECO:0000256" key="7">
    <source>
        <dbReference type="SAM" id="Phobius"/>
    </source>
</evidence>
<dbReference type="AlphaFoldDB" id="A0A1G9QNV3"/>
<evidence type="ECO:0000256" key="1">
    <source>
        <dbReference type="ARBA" id="ARBA00004141"/>
    </source>
</evidence>
<feature type="domain" description="Bacterial sugar transferase" evidence="8">
    <location>
        <begin position="277"/>
        <end position="456"/>
    </location>
</feature>
<dbReference type="GO" id="GO:0016780">
    <property type="term" value="F:phosphotransferase activity, for other substituted phosphate groups"/>
    <property type="evidence" value="ECO:0007669"/>
    <property type="project" value="TreeGrafter"/>
</dbReference>
<evidence type="ECO:0000256" key="2">
    <source>
        <dbReference type="ARBA" id="ARBA00006464"/>
    </source>
</evidence>